<dbReference type="Proteomes" id="UP000236333">
    <property type="component" value="Unassembled WGS sequence"/>
</dbReference>
<keyword evidence="2" id="KW-1185">Reference proteome</keyword>
<sequence>MERGGDSRWSPTSHDVHIASACGCVAAPAASSGATPQCAHNRHRPNIGDPGTTFNAITIFNAIITAATSPTTTTTTNYLSLTTNYHHHRPTAPVLSAARSAGAGGPSAFHAVARRPMTTMAQLALRDQQGV</sequence>
<proteinExistence type="predicted"/>
<dbReference type="AlphaFoldDB" id="A0A2J8A038"/>
<gene>
    <name evidence="1" type="ORF">TSOC_007825</name>
</gene>
<organism evidence="1 2">
    <name type="scientific">Tetrabaena socialis</name>
    <dbReference type="NCBI Taxonomy" id="47790"/>
    <lineage>
        <taxon>Eukaryota</taxon>
        <taxon>Viridiplantae</taxon>
        <taxon>Chlorophyta</taxon>
        <taxon>core chlorophytes</taxon>
        <taxon>Chlorophyceae</taxon>
        <taxon>CS clade</taxon>
        <taxon>Chlamydomonadales</taxon>
        <taxon>Tetrabaenaceae</taxon>
        <taxon>Tetrabaena</taxon>
    </lineage>
</organism>
<evidence type="ECO:0000313" key="1">
    <source>
        <dbReference type="EMBL" id="PNH05880.1"/>
    </source>
</evidence>
<name>A0A2J8A038_9CHLO</name>
<evidence type="ECO:0000313" key="2">
    <source>
        <dbReference type="Proteomes" id="UP000236333"/>
    </source>
</evidence>
<protein>
    <submittedName>
        <fullName evidence="1">Uncharacterized protein</fullName>
    </submittedName>
</protein>
<reference evidence="1 2" key="1">
    <citation type="journal article" date="2017" name="Mol. Biol. Evol.">
        <title>The 4-celled Tetrabaena socialis nuclear genome reveals the essential components for genetic control of cell number at the origin of multicellularity in the volvocine lineage.</title>
        <authorList>
            <person name="Featherston J."/>
            <person name="Arakaki Y."/>
            <person name="Hanschen E.R."/>
            <person name="Ferris P.J."/>
            <person name="Michod R.E."/>
            <person name="Olson B.J.S.C."/>
            <person name="Nozaki H."/>
            <person name="Durand P.M."/>
        </authorList>
    </citation>
    <scope>NUCLEOTIDE SEQUENCE [LARGE SCALE GENOMIC DNA]</scope>
    <source>
        <strain evidence="1 2">NIES-571</strain>
    </source>
</reference>
<comment type="caution">
    <text evidence="1">The sequence shown here is derived from an EMBL/GenBank/DDBJ whole genome shotgun (WGS) entry which is preliminary data.</text>
</comment>
<dbReference type="EMBL" id="PGGS01000274">
    <property type="protein sequence ID" value="PNH05880.1"/>
    <property type="molecule type" value="Genomic_DNA"/>
</dbReference>
<accession>A0A2J8A038</accession>